<feature type="transmembrane region" description="Helical" evidence="1">
    <location>
        <begin position="159"/>
        <end position="176"/>
    </location>
</feature>
<feature type="transmembrane region" description="Helical" evidence="1">
    <location>
        <begin position="78"/>
        <end position="101"/>
    </location>
</feature>
<gene>
    <name evidence="3" type="ORF">GCM10011363_44320</name>
</gene>
<dbReference type="Pfam" id="PF00892">
    <property type="entry name" value="EamA"/>
    <property type="match status" value="2"/>
</dbReference>
<dbReference type="Proteomes" id="UP000645462">
    <property type="component" value="Unassembled WGS sequence"/>
</dbReference>
<feature type="transmembrane region" description="Helical" evidence="1">
    <location>
        <begin position="49"/>
        <end position="66"/>
    </location>
</feature>
<keyword evidence="1" id="KW-1133">Transmembrane helix</keyword>
<dbReference type="SUPFAM" id="SSF103481">
    <property type="entry name" value="Multidrug resistance efflux transporter EmrE"/>
    <property type="match status" value="2"/>
</dbReference>
<keyword evidence="1" id="KW-0472">Membrane</keyword>
<proteinExistence type="predicted"/>
<feature type="domain" description="EamA" evidence="2">
    <location>
        <begin position="16"/>
        <end position="149"/>
    </location>
</feature>
<evidence type="ECO:0000313" key="4">
    <source>
        <dbReference type="Proteomes" id="UP000645462"/>
    </source>
</evidence>
<dbReference type="InterPro" id="IPR037185">
    <property type="entry name" value="EmrE-like"/>
</dbReference>
<dbReference type="InterPro" id="IPR000620">
    <property type="entry name" value="EamA_dom"/>
</dbReference>
<dbReference type="PANTHER" id="PTHR22911:SF135">
    <property type="entry name" value="BLR4310 PROTEIN"/>
    <property type="match status" value="1"/>
</dbReference>
<evidence type="ECO:0000313" key="3">
    <source>
        <dbReference type="EMBL" id="GGC22902.1"/>
    </source>
</evidence>
<accession>A0ABQ1LFB9</accession>
<feature type="domain" description="EamA" evidence="2">
    <location>
        <begin position="161"/>
        <end position="284"/>
    </location>
</feature>
<feature type="transmembrane region" description="Helical" evidence="1">
    <location>
        <begin position="250"/>
        <end position="266"/>
    </location>
</feature>
<organism evidence="3 4">
    <name type="scientific">Marivita lacus</name>
    <dbReference type="NCBI Taxonomy" id="1323742"/>
    <lineage>
        <taxon>Bacteria</taxon>
        <taxon>Pseudomonadati</taxon>
        <taxon>Pseudomonadota</taxon>
        <taxon>Alphaproteobacteria</taxon>
        <taxon>Rhodobacterales</taxon>
        <taxon>Roseobacteraceae</taxon>
        <taxon>Marivita</taxon>
    </lineage>
</organism>
<sequence>MPANPMGMIQLSDNMRGALLMCVAMAAFTFGDASIKATGGDLPLSQLLVIRGVLASTALIAMALYFKGLQLRLPAWDWVLIVARGLAEAAAAYFFLTALLAMPLANVTALLQMLPLTVTLGGALVFREPVGWRRWSAIIIGFVGMLLIVRPGTEGFTSASVYALCAVGAVTVRDLVTRRVSKAVPSLTVTVFSSVIVTLFAGLWSIEQEWVTMTPRLTLLVLMATSFIIGAYVCSVMVMRVGEVSFVAPFRYTGLVWALILGFLVFGEWPEVLTLIGAAIIMATGVFSLVREARLKRRARKPILPRQP</sequence>
<feature type="transmembrane region" description="Helical" evidence="1">
    <location>
        <begin position="272"/>
        <end position="290"/>
    </location>
</feature>
<protein>
    <submittedName>
        <fullName evidence="3">Membrane protein</fullName>
    </submittedName>
</protein>
<dbReference type="EMBL" id="BMFC01000024">
    <property type="protein sequence ID" value="GGC22902.1"/>
    <property type="molecule type" value="Genomic_DNA"/>
</dbReference>
<feature type="transmembrane region" description="Helical" evidence="1">
    <location>
        <begin position="218"/>
        <end position="238"/>
    </location>
</feature>
<evidence type="ECO:0000259" key="2">
    <source>
        <dbReference type="Pfam" id="PF00892"/>
    </source>
</evidence>
<evidence type="ECO:0000256" key="1">
    <source>
        <dbReference type="SAM" id="Phobius"/>
    </source>
</evidence>
<feature type="transmembrane region" description="Helical" evidence="1">
    <location>
        <begin position="183"/>
        <end position="206"/>
    </location>
</feature>
<dbReference type="PANTHER" id="PTHR22911">
    <property type="entry name" value="ACYL-MALONYL CONDENSING ENZYME-RELATED"/>
    <property type="match status" value="1"/>
</dbReference>
<keyword evidence="4" id="KW-1185">Reference proteome</keyword>
<feature type="transmembrane region" description="Helical" evidence="1">
    <location>
        <begin position="135"/>
        <end position="153"/>
    </location>
</feature>
<reference evidence="4" key="1">
    <citation type="journal article" date="2019" name="Int. J. Syst. Evol. Microbiol.">
        <title>The Global Catalogue of Microorganisms (GCM) 10K type strain sequencing project: providing services to taxonomists for standard genome sequencing and annotation.</title>
        <authorList>
            <consortium name="The Broad Institute Genomics Platform"/>
            <consortium name="The Broad Institute Genome Sequencing Center for Infectious Disease"/>
            <person name="Wu L."/>
            <person name="Ma J."/>
        </authorList>
    </citation>
    <scope>NUCLEOTIDE SEQUENCE [LARGE SCALE GENOMIC DNA]</scope>
    <source>
        <strain evidence="4">CGMCC 1.12478</strain>
    </source>
</reference>
<comment type="caution">
    <text evidence="3">The sequence shown here is derived from an EMBL/GenBank/DDBJ whole genome shotgun (WGS) entry which is preliminary data.</text>
</comment>
<keyword evidence="1" id="KW-0812">Transmembrane</keyword>
<name>A0ABQ1LFB9_9RHOB</name>